<evidence type="ECO:0000313" key="3">
    <source>
        <dbReference type="Proteomes" id="UP001202328"/>
    </source>
</evidence>
<gene>
    <name evidence="2" type="ORF">MKW98_002843</name>
</gene>
<dbReference type="EMBL" id="JAJJMB010008399">
    <property type="protein sequence ID" value="KAI3923830.1"/>
    <property type="molecule type" value="Genomic_DNA"/>
</dbReference>
<dbReference type="InterPro" id="IPR040256">
    <property type="entry name" value="At4g02000-like"/>
</dbReference>
<dbReference type="Proteomes" id="UP001202328">
    <property type="component" value="Unassembled WGS sequence"/>
</dbReference>
<dbReference type="Pfam" id="PF14111">
    <property type="entry name" value="DUF4283"/>
    <property type="match status" value="1"/>
</dbReference>
<evidence type="ECO:0000313" key="2">
    <source>
        <dbReference type="EMBL" id="KAI3923830.1"/>
    </source>
</evidence>
<evidence type="ECO:0000259" key="1">
    <source>
        <dbReference type="Pfam" id="PF14111"/>
    </source>
</evidence>
<feature type="domain" description="DUF4283" evidence="1">
    <location>
        <begin position="66"/>
        <end position="148"/>
    </location>
</feature>
<dbReference type="InterPro" id="IPR025558">
    <property type="entry name" value="DUF4283"/>
</dbReference>
<protein>
    <recommendedName>
        <fullName evidence="1">DUF4283 domain-containing protein</fullName>
    </recommendedName>
</protein>
<feature type="non-terminal residue" evidence="2">
    <location>
        <position position="272"/>
    </location>
</feature>
<comment type="caution">
    <text evidence="2">The sequence shown here is derived from an EMBL/GenBank/DDBJ whole genome shotgun (WGS) entry which is preliminary data.</text>
</comment>
<dbReference type="PANTHER" id="PTHR31286">
    <property type="entry name" value="GLYCINE-RICH CELL WALL STRUCTURAL PROTEIN 1.8-LIKE"/>
    <property type="match status" value="1"/>
</dbReference>
<keyword evidence="3" id="KW-1185">Reference proteome</keyword>
<reference evidence="2" key="1">
    <citation type="submission" date="2022-04" db="EMBL/GenBank/DDBJ databases">
        <title>A functionally conserved STORR gene fusion in Papaver species that diverged 16.8 million years ago.</title>
        <authorList>
            <person name="Catania T."/>
        </authorList>
    </citation>
    <scope>NUCLEOTIDE SEQUENCE</scope>
    <source>
        <strain evidence="2">S-188037</strain>
    </source>
</reference>
<organism evidence="2 3">
    <name type="scientific">Papaver atlanticum</name>
    <dbReference type="NCBI Taxonomy" id="357466"/>
    <lineage>
        <taxon>Eukaryota</taxon>
        <taxon>Viridiplantae</taxon>
        <taxon>Streptophyta</taxon>
        <taxon>Embryophyta</taxon>
        <taxon>Tracheophyta</taxon>
        <taxon>Spermatophyta</taxon>
        <taxon>Magnoliopsida</taxon>
        <taxon>Ranunculales</taxon>
        <taxon>Papaveraceae</taxon>
        <taxon>Papaveroideae</taxon>
        <taxon>Papaver</taxon>
    </lineage>
</organism>
<name>A0AAD4SVV8_9MAGN</name>
<sequence length="272" mass="30975">MILASVSHPTSSNPSLVKPLSFADTVKGRKTLNPTNIDLSALPNPTLNEGEPALEIPTDLFQEGCKRFQHSLIARLDFTGLKFNVVKQTLMEEWKFSSSQCSFIPMSKGFFIVRLTTEVDKEMIRGSKWIVNQQQLRMIDWYPGFNPEKKRTSHAATWVRFSGLHMELWTERSLLAMGKALGTPIVVDQRTLDLEYGHFASVLVDIDYAKHIPERIRLSAGGRKFWQYINIPSYPKFCSVCNIIGHIDDECKKKAVKSHVVKLPTKEDDHQL</sequence>
<dbReference type="AlphaFoldDB" id="A0AAD4SVV8"/>
<dbReference type="PANTHER" id="PTHR31286:SF60">
    <property type="entry name" value="PROTEIN, PUTATIVE-RELATED"/>
    <property type="match status" value="1"/>
</dbReference>
<accession>A0AAD4SVV8</accession>
<proteinExistence type="predicted"/>